<evidence type="ECO:0000313" key="1">
    <source>
        <dbReference type="EMBL" id="KAH8033731.1"/>
    </source>
</evidence>
<keyword evidence="2" id="KW-1185">Reference proteome</keyword>
<sequence>MMQSLLSSNKDVVRILPVAKLDAKDLHCVLKHLIKEQEGARRRVIAVISDNNFITRKALSFFSDTPKFYIGLWVYAHPHDPFRPLFFVLDSVHILKCIRNNCLNQRSRGTCMFSPDITKLSSDRQVFTASFGTLRKTHEEESNDLVRLALTLPVKALNSSNLERQHVKFTLKIFNLSNITTLTSSNEVRMHTEGEHVALFVVSGPFCAINCLVGAPEWYSSQDVELLKVNTIHEAKGHYVPEEILCVSGGIMAPTADVFTMSRASSFCACAVTAQLAPSMGALVLVGKHEPGRPSLVHLCAVTELSRLALAAYRNASALCGLRLHELFYSERKHAFLQVPVREATCRKERCLGSCCEETECRRFAVGAQQTFSDLQRAFHNRYGNFKCL</sequence>
<dbReference type="AlphaFoldDB" id="A0A9J6EGW6"/>
<accession>A0A9J6EGW6</accession>
<evidence type="ECO:0000313" key="2">
    <source>
        <dbReference type="Proteomes" id="UP000821866"/>
    </source>
</evidence>
<gene>
    <name evidence="1" type="ORF">HPB51_015720</name>
</gene>
<reference evidence="1" key="2">
    <citation type="submission" date="2021-09" db="EMBL/GenBank/DDBJ databases">
        <authorList>
            <person name="Jia N."/>
            <person name="Wang J."/>
            <person name="Shi W."/>
            <person name="Du L."/>
            <person name="Sun Y."/>
            <person name="Zhan W."/>
            <person name="Jiang J."/>
            <person name="Wang Q."/>
            <person name="Zhang B."/>
            <person name="Ji P."/>
            <person name="Sakyi L.B."/>
            <person name="Cui X."/>
            <person name="Yuan T."/>
            <person name="Jiang B."/>
            <person name="Yang W."/>
            <person name="Lam T.T.-Y."/>
            <person name="Chang Q."/>
            <person name="Ding S."/>
            <person name="Wang X."/>
            <person name="Zhu J."/>
            <person name="Ruan X."/>
            <person name="Zhao L."/>
            <person name="Wei J."/>
            <person name="Que T."/>
            <person name="Du C."/>
            <person name="Cheng J."/>
            <person name="Dai P."/>
            <person name="Han X."/>
            <person name="Huang E."/>
            <person name="Gao Y."/>
            <person name="Liu J."/>
            <person name="Shao H."/>
            <person name="Ye R."/>
            <person name="Li L."/>
            <person name="Wei W."/>
            <person name="Wang X."/>
            <person name="Wang C."/>
            <person name="Huo Q."/>
            <person name="Li W."/>
            <person name="Guo W."/>
            <person name="Chen H."/>
            <person name="Chen S."/>
            <person name="Zhou L."/>
            <person name="Zhou L."/>
            <person name="Ni X."/>
            <person name="Tian J."/>
            <person name="Zhou Y."/>
            <person name="Sheng Y."/>
            <person name="Liu T."/>
            <person name="Pan Y."/>
            <person name="Xia L."/>
            <person name="Li J."/>
            <person name="Zhao F."/>
            <person name="Cao W."/>
        </authorList>
    </citation>
    <scope>NUCLEOTIDE SEQUENCE</scope>
    <source>
        <strain evidence="1">Rmic-2018</strain>
        <tissue evidence="1">Larvae</tissue>
    </source>
</reference>
<organism evidence="1 2">
    <name type="scientific">Rhipicephalus microplus</name>
    <name type="common">Cattle tick</name>
    <name type="synonym">Boophilus microplus</name>
    <dbReference type="NCBI Taxonomy" id="6941"/>
    <lineage>
        <taxon>Eukaryota</taxon>
        <taxon>Metazoa</taxon>
        <taxon>Ecdysozoa</taxon>
        <taxon>Arthropoda</taxon>
        <taxon>Chelicerata</taxon>
        <taxon>Arachnida</taxon>
        <taxon>Acari</taxon>
        <taxon>Parasitiformes</taxon>
        <taxon>Ixodida</taxon>
        <taxon>Ixodoidea</taxon>
        <taxon>Ixodidae</taxon>
        <taxon>Rhipicephalinae</taxon>
        <taxon>Rhipicephalus</taxon>
        <taxon>Boophilus</taxon>
    </lineage>
</organism>
<protein>
    <submittedName>
        <fullName evidence="1">Uncharacterized protein</fullName>
    </submittedName>
</protein>
<name>A0A9J6EGW6_RHIMP</name>
<reference evidence="1" key="1">
    <citation type="journal article" date="2020" name="Cell">
        <title>Large-Scale Comparative Analyses of Tick Genomes Elucidate Their Genetic Diversity and Vector Capacities.</title>
        <authorList>
            <consortium name="Tick Genome and Microbiome Consortium (TIGMIC)"/>
            <person name="Jia N."/>
            <person name="Wang J."/>
            <person name="Shi W."/>
            <person name="Du L."/>
            <person name="Sun Y."/>
            <person name="Zhan W."/>
            <person name="Jiang J.F."/>
            <person name="Wang Q."/>
            <person name="Zhang B."/>
            <person name="Ji P."/>
            <person name="Bell-Sakyi L."/>
            <person name="Cui X.M."/>
            <person name="Yuan T.T."/>
            <person name="Jiang B.G."/>
            <person name="Yang W.F."/>
            <person name="Lam T.T."/>
            <person name="Chang Q.C."/>
            <person name="Ding S.J."/>
            <person name="Wang X.J."/>
            <person name="Zhu J.G."/>
            <person name="Ruan X.D."/>
            <person name="Zhao L."/>
            <person name="Wei J.T."/>
            <person name="Ye R.Z."/>
            <person name="Que T.C."/>
            <person name="Du C.H."/>
            <person name="Zhou Y.H."/>
            <person name="Cheng J.X."/>
            <person name="Dai P.F."/>
            <person name="Guo W.B."/>
            <person name="Han X.H."/>
            <person name="Huang E.J."/>
            <person name="Li L.F."/>
            <person name="Wei W."/>
            <person name="Gao Y.C."/>
            <person name="Liu J.Z."/>
            <person name="Shao H.Z."/>
            <person name="Wang X."/>
            <person name="Wang C.C."/>
            <person name="Yang T.C."/>
            <person name="Huo Q.B."/>
            <person name="Li W."/>
            <person name="Chen H.Y."/>
            <person name="Chen S.E."/>
            <person name="Zhou L.G."/>
            <person name="Ni X.B."/>
            <person name="Tian J.H."/>
            <person name="Sheng Y."/>
            <person name="Liu T."/>
            <person name="Pan Y.S."/>
            <person name="Xia L.Y."/>
            <person name="Li J."/>
            <person name="Zhao F."/>
            <person name="Cao W.C."/>
        </authorList>
    </citation>
    <scope>NUCLEOTIDE SEQUENCE</scope>
    <source>
        <strain evidence="1">Rmic-2018</strain>
    </source>
</reference>
<dbReference type="VEuPathDB" id="VectorBase:LOC119173371"/>
<comment type="caution">
    <text evidence="1">The sequence shown here is derived from an EMBL/GenBank/DDBJ whole genome shotgun (WGS) entry which is preliminary data.</text>
</comment>
<dbReference type="EMBL" id="JABSTU010000004">
    <property type="protein sequence ID" value="KAH8033731.1"/>
    <property type="molecule type" value="Genomic_DNA"/>
</dbReference>
<dbReference type="Proteomes" id="UP000821866">
    <property type="component" value="Chromosome 2"/>
</dbReference>
<proteinExistence type="predicted"/>